<dbReference type="SUPFAM" id="SSF48008">
    <property type="entry name" value="GntR ligand-binding domain-like"/>
    <property type="match status" value="1"/>
</dbReference>
<dbReference type="RefSeq" id="WP_184749668.1">
    <property type="nucleotide sequence ID" value="NZ_BAAAJR010000003.1"/>
</dbReference>
<reference evidence="5 6" key="1">
    <citation type="submission" date="2020-08" db="EMBL/GenBank/DDBJ databases">
        <title>Sequencing the genomes of 1000 actinobacteria strains.</title>
        <authorList>
            <person name="Klenk H.-P."/>
        </authorList>
    </citation>
    <scope>NUCLEOTIDE SEQUENCE [LARGE SCALE GENOMIC DNA]</scope>
    <source>
        <strain evidence="5 6">DSM 12511</strain>
    </source>
</reference>
<dbReference type="AlphaFoldDB" id="A0A7X0FNR6"/>
<dbReference type="PANTHER" id="PTHR43537">
    <property type="entry name" value="TRANSCRIPTIONAL REGULATOR, GNTR FAMILY"/>
    <property type="match status" value="1"/>
</dbReference>
<dbReference type="GO" id="GO:0003700">
    <property type="term" value="F:DNA-binding transcription factor activity"/>
    <property type="evidence" value="ECO:0007669"/>
    <property type="project" value="InterPro"/>
</dbReference>
<accession>A0A7X0FNR6</accession>
<dbReference type="EMBL" id="JACHML010000001">
    <property type="protein sequence ID" value="MBB6390415.1"/>
    <property type="molecule type" value="Genomic_DNA"/>
</dbReference>
<dbReference type="SMART" id="SM00345">
    <property type="entry name" value="HTH_GNTR"/>
    <property type="match status" value="1"/>
</dbReference>
<proteinExistence type="predicted"/>
<dbReference type="SUPFAM" id="SSF46785">
    <property type="entry name" value="Winged helix' DNA-binding domain"/>
    <property type="match status" value="1"/>
</dbReference>
<dbReference type="InterPro" id="IPR036390">
    <property type="entry name" value="WH_DNA-bd_sf"/>
</dbReference>
<dbReference type="Pfam" id="PF00392">
    <property type="entry name" value="GntR"/>
    <property type="match status" value="1"/>
</dbReference>
<protein>
    <submittedName>
        <fullName evidence="5">DNA-binding FadR family transcriptional regulator</fullName>
    </submittedName>
</protein>
<comment type="caution">
    <text evidence="5">The sequence shown here is derived from an EMBL/GenBank/DDBJ whole genome shotgun (WGS) entry which is preliminary data.</text>
</comment>
<name>A0A7X0FNR6_9MICO</name>
<dbReference type="PANTHER" id="PTHR43537:SF5">
    <property type="entry name" value="UXU OPERON TRANSCRIPTIONAL REGULATOR"/>
    <property type="match status" value="1"/>
</dbReference>
<dbReference type="Pfam" id="PF07729">
    <property type="entry name" value="FCD"/>
    <property type="match status" value="1"/>
</dbReference>
<keyword evidence="3" id="KW-0804">Transcription</keyword>
<dbReference type="InterPro" id="IPR011711">
    <property type="entry name" value="GntR_C"/>
</dbReference>
<dbReference type="GO" id="GO:0003677">
    <property type="term" value="F:DNA binding"/>
    <property type="evidence" value="ECO:0007669"/>
    <property type="project" value="UniProtKB-KW"/>
</dbReference>
<dbReference type="Proteomes" id="UP000537775">
    <property type="component" value="Unassembled WGS sequence"/>
</dbReference>
<organism evidence="5 6">
    <name type="scientific">Microbacterium thalassium</name>
    <dbReference type="NCBI Taxonomy" id="362649"/>
    <lineage>
        <taxon>Bacteria</taxon>
        <taxon>Bacillati</taxon>
        <taxon>Actinomycetota</taxon>
        <taxon>Actinomycetes</taxon>
        <taxon>Micrococcales</taxon>
        <taxon>Microbacteriaceae</taxon>
        <taxon>Microbacterium</taxon>
    </lineage>
</organism>
<evidence type="ECO:0000256" key="2">
    <source>
        <dbReference type="ARBA" id="ARBA00023125"/>
    </source>
</evidence>
<dbReference type="InterPro" id="IPR000524">
    <property type="entry name" value="Tscrpt_reg_HTH_GntR"/>
</dbReference>
<gene>
    <name evidence="5" type="ORF">HD594_000728</name>
</gene>
<dbReference type="CDD" id="cd07377">
    <property type="entry name" value="WHTH_GntR"/>
    <property type="match status" value="1"/>
</dbReference>
<keyword evidence="2 5" id="KW-0238">DNA-binding</keyword>
<evidence type="ECO:0000259" key="4">
    <source>
        <dbReference type="PROSITE" id="PS50949"/>
    </source>
</evidence>
<evidence type="ECO:0000313" key="6">
    <source>
        <dbReference type="Proteomes" id="UP000537775"/>
    </source>
</evidence>
<dbReference type="Gene3D" id="1.10.10.10">
    <property type="entry name" value="Winged helix-like DNA-binding domain superfamily/Winged helix DNA-binding domain"/>
    <property type="match status" value="1"/>
</dbReference>
<feature type="domain" description="HTH gntR-type" evidence="4">
    <location>
        <begin position="22"/>
        <end position="92"/>
    </location>
</feature>
<evidence type="ECO:0000313" key="5">
    <source>
        <dbReference type="EMBL" id="MBB6390415.1"/>
    </source>
</evidence>
<dbReference type="InterPro" id="IPR008920">
    <property type="entry name" value="TF_FadR/GntR_C"/>
</dbReference>
<dbReference type="InterPro" id="IPR036388">
    <property type="entry name" value="WH-like_DNA-bd_sf"/>
</dbReference>
<evidence type="ECO:0000256" key="1">
    <source>
        <dbReference type="ARBA" id="ARBA00023015"/>
    </source>
</evidence>
<dbReference type="PRINTS" id="PR00035">
    <property type="entry name" value="HTHGNTR"/>
</dbReference>
<keyword evidence="1" id="KW-0805">Transcription regulation</keyword>
<dbReference type="Gene3D" id="1.20.120.530">
    <property type="entry name" value="GntR ligand-binding domain-like"/>
    <property type="match status" value="1"/>
</dbReference>
<sequence length="265" mass="28572">MPQATGRIDAARAVVFAPLDPTGRAELVAQRLTDAIVSGVLRDGERLPSESELSRSLGVALVTAREALEMLRDRGLVLTRRGREGGSFVTFDRDSTPHVHEDRLRALSRIELRDLALHVSAIAGMAAEAAADRASEDDVAALRRIAEGADLATAGGARRATTRFQLEVAAISQSPRLVNEEVRLQGEAGPLLWLCLREQEYRDRGARSREQVIAAIADADADAARATTIAQIDGAFRWLVEERSRLEHPAGEVPASTTATKEGTP</sequence>
<evidence type="ECO:0000256" key="3">
    <source>
        <dbReference type="ARBA" id="ARBA00023163"/>
    </source>
</evidence>
<keyword evidence="6" id="KW-1185">Reference proteome</keyword>
<dbReference type="PROSITE" id="PS50949">
    <property type="entry name" value="HTH_GNTR"/>
    <property type="match status" value="1"/>
</dbReference>